<dbReference type="Proteomes" id="UP000544222">
    <property type="component" value="Unassembled WGS sequence"/>
</dbReference>
<evidence type="ECO:0000313" key="2">
    <source>
        <dbReference type="Proteomes" id="UP000544222"/>
    </source>
</evidence>
<dbReference type="AlphaFoldDB" id="A0A7W5H1G0"/>
<keyword evidence="2" id="KW-1185">Reference proteome</keyword>
<sequence>METIAATGHYPMVEKPAEFNLLLEKVLTGRNEINCC</sequence>
<gene>
    <name evidence="1" type="ORF">FHX64_000495</name>
</gene>
<dbReference type="EMBL" id="JACHYB010000001">
    <property type="protein sequence ID" value="MBB3186332.1"/>
    <property type="molecule type" value="Genomic_DNA"/>
</dbReference>
<evidence type="ECO:0000313" key="1">
    <source>
        <dbReference type="EMBL" id="MBB3186332.1"/>
    </source>
</evidence>
<organism evidence="1 2">
    <name type="scientific">Microbacter margulisiae</name>
    <dbReference type="NCBI Taxonomy" id="1350067"/>
    <lineage>
        <taxon>Bacteria</taxon>
        <taxon>Pseudomonadati</taxon>
        <taxon>Bacteroidota</taxon>
        <taxon>Bacteroidia</taxon>
        <taxon>Bacteroidales</taxon>
        <taxon>Porphyromonadaceae</taxon>
        <taxon>Microbacter</taxon>
    </lineage>
</organism>
<dbReference type="RefSeq" id="WP_183412238.1">
    <property type="nucleotide sequence ID" value="NZ_JACHYB010000001.1"/>
</dbReference>
<reference evidence="1 2" key="1">
    <citation type="submission" date="2020-08" db="EMBL/GenBank/DDBJ databases">
        <title>Genomic Encyclopedia of Type Strains, Phase IV (KMG-IV): sequencing the most valuable type-strain genomes for metagenomic binning, comparative biology and taxonomic classification.</title>
        <authorList>
            <person name="Goeker M."/>
        </authorList>
    </citation>
    <scope>NUCLEOTIDE SEQUENCE [LARGE SCALE GENOMIC DNA]</scope>
    <source>
        <strain evidence="1 2">DSM 27471</strain>
    </source>
</reference>
<comment type="caution">
    <text evidence="1">The sequence shown here is derived from an EMBL/GenBank/DDBJ whole genome shotgun (WGS) entry which is preliminary data.</text>
</comment>
<proteinExistence type="predicted"/>
<protein>
    <submittedName>
        <fullName evidence="1">Pimeloyl-ACP methyl ester carboxylesterase</fullName>
    </submittedName>
</protein>
<name>A0A7W5H1G0_9PORP</name>
<accession>A0A7W5H1G0</accession>